<evidence type="ECO:0000313" key="4">
    <source>
        <dbReference type="Proteomes" id="UP000649617"/>
    </source>
</evidence>
<dbReference type="PANTHER" id="PTHR46769:SF2">
    <property type="entry name" value="FIBROCYSTIN-L ISOFORM 2 PRECURSOR-RELATED"/>
    <property type="match status" value="1"/>
</dbReference>
<dbReference type="InterPro" id="IPR029021">
    <property type="entry name" value="Prot-tyrosine_phosphatase-like"/>
</dbReference>
<dbReference type="Gene3D" id="3.90.190.10">
    <property type="entry name" value="Protein tyrosine phosphatase superfamily"/>
    <property type="match status" value="1"/>
</dbReference>
<sequence>MCFSIIGVTTPHARHRSNLAAGCHRGWRVRNIAGPAGSQTDLTFFNNSAHASGFGWHLKPPHAPPTLNVFQNFTAFRCSTGMFYYGTGNIFHDDHRFIECGTGHFMNHLSNGPHTAPFYHNLVLVGNIAENPTFSKGGVGIRGPKDNEYFYVSGLTVINYFTSAPLHGCFETTCTMRYERIRWFNSSRRTFSYDGQSGIFWDMDGTLTGYPNGFVSLNYEYNHFPGICSVVDEHVNGVMCGASDGSVRMRRLLVNEQQPWQLDGKDMNVQTSAGFDRVKYDTKKLSGWPVVIVENQTFDMRVDDPNDFQELAFTYSVRPYVFEALGYIYNQTTPMDEAIIVHVNFTDWRDHYDASDSRALLPQVVPSSGRLVQGGADAVRCFYKEPGAIIVNCARRTGSASVEVRGDVEIYWLPMTEANMQEACSGYLKDYGQTLLDALQKGKTVAVHCQEGVHRSLEFAKQLHLLATSTSGDKGSDEPGPRLAPLAEIAEAGGECSDDDGS</sequence>
<dbReference type="InterPro" id="IPR052387">
    <property type="entry name" value="Fibrocystin"/>
</dbReference>
<evidence type="ECO:0000313" key="3">
    <source>
        <dbReference type="EMBL" id="CAE7632996.1"/>
    </source>
</evidence>
<name>A0A812VMT9_SYMPI</name>
<dbReference type="EMBL" id="CAJNIZ010042699">
    <property type="protein sequence ID" value="CAE7632996.1"/>
    <property type="molecule type" value="Genomic_DNA"/>
</dbReference>
<evidence type="ECO:0000256" key="2">
    <source>
        <dbReference type="SAM" id="MobiDB-lite"/>
    </source>
</evidence>
<organism evidence="3 4">
    <name type="scientific">Symbiodinium pilosum</name>
    <name type="common">Dinoflagellate</name>
    <dbReference type="NCBI Taxonomy" id="2952"/>
    <lineage>
        <taxon>Eukaryota</taxon>
        <taxon>Sar</taxon>
        <taxon>Alveolata</taxon>
        <taxon>Dinophyceae</taxon>
        <taxon>Suessiales</taxon>
        <taxon>Symbiodiniaceae</taxon>
        <taxon>Symbiodinium</taxon>
    </lineage>
</organism>
<comment type="caution">
    <text evidence="3">The sequence shown here is derived from an EMBL/GenBank/DDBJ whole genome shotgun (WGS) entry which is preliminary data.</text>
</comment>
<accession>A0A812VMT9</accession>
<dbReference type="OrthoDB" id="120976at2759"/>
<dbReference type="AlphaFoldDB" id="A0A812VMT9"/>
<evidence type="ECO:0000256" key="1">
    <source>
        <dbReference type="ARBA" id="ARBA00022729"/>
    </source>
</evidence>
<dbReference type="SUPFAM" id="SSF52799">
    <property type="entry name" value="(Phosphotyrosine protein) phosphatases II"/>
    <property type="match status" value="1"/>
</dbReference>
<protein>
    <submittedName>
        <fullName evidence="3">Uncharacterized protein</fullName>
    </submittedName>
</protein>
<keyword evidence="1" id="KW-0732">Signal</keyword>
<dbReference type="PANTHER" id="PTHR46769">
    <property type="entry name" value="POLYCYSTIC KIDNEY AND HEPATIC DISEASE 1 (AUTOSOMAL RECESSIVE)-LIKE 1"/>
    <property type="match status" value="1"/>
</dbReference>
<dbReference type="Proteomes" id="UP000649617">
    <property type="component" value="Unassembled WGS sequence"/>
</dbReference>
<feature type="region of interest" description="Disordered" evidence="2">
    <location>
        <begin position="469"/>
        <end position="502"/>
    </location>
</feature>
<gene>
    <name evidence="3" type="ORF">SPIL2461_LOCUS16634</name>
</gene>
<proteinExistence type="predicted"/>
<keyword evidence="4" id="KW-1185">Reference proteome</keyword>
<reference evidence="3" key="1">
    <citation type="submission" date="2021-02" db="EMBL/GenBank/DDBJ databases">
        <authorList>
            <person name="Dougan E. K."/>
            <person name="Rhodes N."/>
            <person name="Thang M."/>
            <person name="Chan C."/>
        </authorList>
    </citation>
    <scope>NUCLEOTIDE SEQUENCE</scope>
</reference>